<evidence type="ECO:0000313" key="1">
    <source>
        <dbReference type="EMBL" id="PGH10366.1"/>
    </source>
</evidence>
<proteinExistence type="predicted"/>
<organism evidence="1 2">
    <name type="scientific">Blastomyces parvus</name>
    <dbReference type="NCBI Taxonomy" id="2060905"/>
    <lineage>
        <taxon>Eukaryota</taxon>
        <taxon>Fungi</taxon>
        <taxon>Dikarya</taxon>
        <taxon>Ascomycota</taxon>
        <taxon>Pezizomycotina</taxon>
        <taxon>Eurotiomycetes</taxon>
        <taxon>Eurotiomycetidae</taxon>
        <taxon>Onygenales</taxon>
        <taxon>Ajellomycetaceae</taxon>
        <taxon>Blastomyces</taxon>
    </lineage>
</organism>
<evidence type="ECO:0000313" key="2">
    <source>
        <dbReference type="Proteomes" id="UP000224080"/>
    </source>
</evidence>
<dbReference type="Proteomes" id="UP000224080">
    <property type="component" value="Unassembled WGS sequence"/>
</dbReference>
<dbReference type="EMBL" id="PDNC01000001">
    <property type="protein sequence ID" value="PGH10366.1"/>
    <property type="molecule type" value="Genomic_DNA"/>
</dbReference>
<sequence>MQLSTSCYEVLTNVKKQAFSALFHIEQMILLDVSSMAALSKLHWAVLDRLRRPVVVTALATAQIDNVSRLPRCH</sequence>
<keyword evidence="2" id="KW-1185">Reference proteome</keyword>
<accession>A0A2B7XMK1</accession>
<protein>
    <submittedName>
        <fullName evidence="1">Uncharacterized protein</fullName>
    </submittedName>
</protein>
<reference evidence="1 2" key="1">
    <citation type="submission" date="2017-10" db="EMBL/GenBank/DDBJ databases">
        <title>Comparative genomics in systemic dimorphic fungi from Ajellomycetaceae.</title>
        <authorList>
            <person name="Munoz J.F."/>
            <person name="Mcewen J.G."/>
            <person name="Clay O.K."/>
            <person name="Cuomo C.A."/>
        </authorList>
    </citation>
    <scope>NUCLEOTIDE SEQUENCE [LARGE SCALE GENOMIC DNA]</scope>
    <source>
        <strain evidence="1 2">UAMH130</strain>
    </source>
</reference>
<name>A0A2B7XMK1_9EURO</name>
<gene>
    <name evidence="1" type="ORF">GX51_00123</name>
</gene>
<dbReference type="AlphaFoldDB" id="A0A2B7XMK1"/>
<comment type="caution">
    <text evidence="1">The sequence shown here is derived from an EMBL/GenBank/DDBJ whole genome shotgun (WGS) entry which is preliminary data.</text>
</comment>